<comment type="subcellular location">
    <subcellularLocation>
        <location evidence="1">Periplasm</location>
    </subcellularLocation>
</comment>
<evidence type="ECO:0000256" key="3">
    <source>
        <dbReference type="ARBA" id="ARBA00022679"/>
    </source>
</evidence>
<protein>
    <recommendedName>
        <fullName evidence="8">AlgX/AlgJ SGNH hydrolase-like domain-containing protein</fullName>
    </recommendedName>
</protein>
<organism evidence="9 10">
    <name type="scientific">Deinococcus cellulosilyticus (strain DSM 18568 / NBRC 106333 / KACC 11606 / 5516J-15)</name>
    <dbReference type="NCBI Taxonomy" id="1223518"/>
    <lineage>
        <taxon>Bacteria</taxon>
        <taxon>Thermotogati</taxon>
        <taxon>Deinococcota</taxon>
        <taxon>Deinococci</taxon>
        <taxon>Deinococcales</taxon>
        <taxon>Deinococcaceae</taxon>
        <taxon>Deinococcus</taxon>
    </lineage>
</organism>
<keyword evidence="3" id="KW-0808">Transferase</keyword>
<dbReference type="Pfam" id="PF16822">
    <property type="entry name" value="ALGX"/>
    <property type="match status" value="1"/>
</dbReference>
<evidence type="ECO:0000256" key="2">
    <source>
        <dbReference type="ARBA" id="ARBA00005182"/>
    </source>
</evidence>
<dbReference type="AlphaFoldDB" id="A0A511N2C8"/>
<keyword evidence="4 7" id="KW-0732">Signal</keyword>
<dbReference type="GO" id="GO:0016740">
    <property type="term" value="F:transferase activity"/>
    <property type="evidence" value="ECO:0007669"/>
    <property type="project" value="UniProtKB-KW"/>
</dbReference>
<dbReference type="Proteomes" id="UP000321306">
    <property type="component" value="Unassembled WGS sequence"/>
</dbReference>
<evidence type="ECO:0000256" key="6">
    <source>
        <dbReference type="ARBA" id="ARBA00022841"/>
    </source>
</evidence>
<feature type="signal peptide" evidence="7">
    <location>
        <begin position="1"/>
        <end position="19"/>
    </location>
</feature>
<evidence type="ECO:0000256" key="4">
    <source>
        <dbReference type="ARBA" id="ARBA00022729"/>
    </source>
</evidence>
<evidence type="ECO:0000313" key="10">
    <source>
        <dbReference type="Proteomes" id="UP000321306"/>
    </source>
</evidence>
<keyword evidence="10" id="KW-1185">Reference proteome</keyword>
<evidence type="ECO:0000313" key="9">
    <source>
        <dbReference type="EMBL" id="GEM47009.1"/>
    </source>
</evidence>
<name>A0A511N2C8_DEIC1</name>
<comment type="caution">
    <text evidence="9">The sequence shown here is derived from an EMBL/GenBank/DDBJ whole genome shotgun (WGS) entry which is preliminary data.</text>
</comment>
<dbReference type="GO" id="GO:0042597">
    <property type="term" value="C:periplasmic space"/>
    <property type="evidence" value="ECO:0007669"/>
    <property type="project" value="UniProtKB-SubCell"/>
</dbReference>
<dbReference type="InterPro" id="IPR031811">
    <property type="entry name" value="ALGX/ALGJ_SGNH-like"/>
</dbReference>
<evidence type="ECO:0000259" key="8">
    <source>
        <dbReference type="Pfam" id="PF16822"/>
    </source>
</evidence>
<accession>A0A511N2C8</accession>
<evidence type="ECO:0000256" key="1">
    <source>
        <dbReference type="ARBA" id="ARBA00004418"/>
    </source>
</evidence>
<evidence type="ECO:0000256" key="5">
    <source>
        <dbReference type="ARBA" id="ARBA00022764"/>
    </source>
</evidence>
<feature type="domain" description="AlgX/AlgJ SGNH hydrolase-like" evidence="8">
    <location>
        <begin position="39"/>
        <end position="287"/>
    </location>
</feature>
<dbReference type="RefSeq" id="WP_146884925.1">
    <property type="nucleotide sequence ID" value="NZ_BJXB01000011.1"/>
</dbReference>
<dbReference type="UniPathway" id="UPA00286"/>
<sequence length="409" mass="46353">MKRKVVLGLMFFSLGLSHAAGCTELKNLKNYSDPAYMIHEGKNGWFLRNTDFKVNGKISAEALPYIEILSRIFNDVYGSKIYMPLIPNRSMFIDPDEYPDTAKFDRNQTFQLYRETIKQLNKIGIYADDLTLLDGEGFFFKDDHHWKTKGVQETSAMLARSVARLKLLTEGDLEFKMIADGKYNSDFLTGKDVNKICNSNNLPETDVKYRFEFPESIGLFDDLESNVVLVGTSYSTKPSNFPGFLQYYLKSSIENYSMDGGGAFGGLEQYLVSSSFEEKKPKLMIWEKAYYQGFGNQSSLSLLRNLVALALGKCKSSRPALKKELLDQLTALNHRQKIDLFVESNVFDLKLQIKYANGNTENLTFTRNTNTKNTGWYSTLLPAGNPVQIDVTDLNGHPLQAQVETCAIR</sequence>
<reference evidence="9 10" key="1">
    <citation type="submission" date="2019-07" db="EMBL/GenBank/DDBJ databases">
        <title>Whole genome shotgun sequence of Deinococcus cellulosilyticus NBRC 106333.</title>
        <authorList>
            <person name="Hosoyama A."/>
            <person name="Uohara A."/>
            <person name="Ohji S."/>
            <person name="Ichikawa N."/>
        </authorList>
    </citation>
    <scope>NUCLEOTIDE SEQUENCE [LARGE SCALE GENOMIC DNA]</scope>
    <source>
        <strain evidence="9 10">NBRC 106333</strain>
    </source>
</reference>
<comment type="pathway">
    <text evidence="2">Glycan biosynthesis; alginate biosynthesis.</text>
</comment>
<keyword evidence="6" id="KW-0016">Alginate biosynthesis</keyword>
<evidence type="ECO:0000256" key="7">
    <source>
        <dbReference type="SAM" id="SignalP"/>
    </source>
</evidence>
<proteinExistence type="predicted"/>
<dbReference type="OrthoDB" id="57068at2"/>
<gene>
    <name evidence="9" type="ORF">DC3_26440</name>
</gene>
<keyword evidence="5" id="KW-0574">Periplasm</keyword>
<feature type="chain" id="PRO_5022036306" description="AlgX/AlgJ SGNH hydrolase-like domain-containing protein" evidence="7">
    <location>
        <begin position="20"/>
        <end position="409"/>
    </location>
</feature>
<dbReference type="GO" id="GO:0042121">
    <property type="term" value="P:alginic acid biosynthetic process"/>
    <property type="evidence" value="ECO:0007669"/>
    <property type="project" value="UniProtKB-UniPathway"/>
</dbReference>
<dbReference type="EMBL" id="BJXB01000011">
    <property type="protein sequence ID" value="GEM47009.1"/>
    <property type="molecule type" value="Genomic_DNA"/>
</dbReference>